<dbReference type="AlphaFoldDB" id="A0A1T1D3Q9"/>
<dbReference type="UniPathway" id="UPA00148"/>
<evidence type="ECO:0000256" key="4">
    <source>
        <dbReference type="ARBA" id="ARBA00023235"/>
    </source>
</evidence>
<keyword evidence="7" id="KW-1185">Reference proteome</keyword>
<evidence type="ECO:0000313" key="6">
    <source>
        <dbReference type="EMBL" id="OOV35509.1"/>
    </source>
</evidence>
<comment type="similarity">
    <text evidence="2">Belongs to the CobH/CbiC family.</text>
</comment>
<dbReference type="InterPro" id="IPR036588">
    <property type="entry name" value="CobH/CbiC_sf"/>
</dbReference>
<dbReference type="GO" id="GO:0016993">
    <property type="term" value="F:precorrin-8X methylmutase activity"/>
    <property type="evidence" value="ECO:0007669"/>
    <property type="project" value="InterPro"/>
</dbReference>
<dbReference type="EMBL" id="MWLD01000006">
    <property type="protein sequence ID" value="OOV35509.1"/>
    <property type="molecule type" value="Genomic_DNA"/>
</dbReference>
<reference evidence="6 7" key="1">
    <citation type="submission" date="2017-02" db="EMBL/GenBank/DDBJ databases">
        <title>Draft Genome Sequences of 'Candidatus Synechococcus spongiarum', Cyanobacterial Symbionts of the Mediterranean Sponge Aplysina aerophoba from two locations.</title>
        <authorList>
            <person name="Slaby B.M."/>
            <person name="Hentschel U."/>
        </authorList>
    </citation>
    <scope>NUCLEOTIDE SEQUENCE [LARGE SCALE GENOMIC DNA]</scope>
    <source>
        <strain evidence="6">LMB bulk15M</strain>
    </source>
</reference>
<dbReference type="PANTHER" id="PTHR43588">
    <property type="entry name" value="COBALT-PRECORRIN-8 METHYLMUTASE"/>
    <property type="match status" value="1"/>
</dbReference>
<dbReference type="Pfam" id="PF02570">
    <property type="entry name" value="CbiC"/>
    <property type="match status" value="1"/>
</dbReference>
<comment type="pathway">
    <text evidence="1">Cofactor biosynthesis; adenosylcobalamin biosynthesis.</text>
</comment>
<sequence>MEPSPMDHPILTESLALIQQRLPPTGFHGVQQDVLVRLIHSSGDWRLATALRCPTAACEQAMAALADGAPILTDTAMAAAAVNPMARRTFANTVLNGLAWAPGVAPSGQTRAALGLAAAVQQHPRSVVVIGSAPTALLHLLALGRQGRLAAPVLVVGMPVGFVGVREAKAALARSGWPHVRLEGSRGGAGLAAAVVNALLRRAWLDGEECNTDGNKRAWKAGLSSAPGSSA</sequence>
<evidence type="ECO:0000259" key="5">
    <source>
        <dbReference type="Pfam" id="PF02570"/>
    </source>
</evidence>
<dbReference type="PANTHER" id="PTHR43588:SF1">
    <property type="entry name" value="COBALT-PRECORRIN-8 METHYLMUTASE"/>
    <property type="match status" value="1"/>
</dbReference>
<keyword evidence="3" id="KW-0169">Cobalamin biosynthesis</keyword>
<dbReference type="InterPro" id="IPR003722">
    <property type="entry name" value="Cbl_synth_CobH/CbiC"/>
</dbReference>
<keyword evidence="4" id="KW-0413">Isomerase</keyword>
<dbReference type="Proteomes" id="UP000242636">
    <property type="component" value="Unassembled WGS sequence"/>
</dbReference>
<evidence type="ECO:0000256" key="2">
    <source>
        <dbReference type="ARBA" id="ARBA00009774"/>
    </source>
</evidence>
<dbReference type="GO" id="GO:0009236">
    <property type="term" value="P:cobalamin biosynthetic process"/>
    <property type="evidence" value="ECO:0007669"/>
    <property type="project" value="UniProtKB-UniPathway"/>
</dbReference>
<proteinExistence type="inferred from homology"/>
<feature type="domain" description="Cobalamin biosynthesis precorrin-8X methylmutase CobH/CbiC" evidence="5">
    <location>
        <begin position="10"/>
        <end position="201"/>
    </location>
</feature>
<protein>
    <submittedName>
        <fullName evidence="6">Precorrin-8X methylmutase</fullName>
    </submittedName>
</protein>
<evidence type="ECO:0000313" key="7">
    <source>
        <dbReference type="Proteomes" id="UP000242636"/>
    </source>
</evidence>
<evidence type="ECO:0000256" key="1">
    <source>
        <dbReference type="ARBA" id="ARBA00004953"/>
    </source>
</evidence>
<gene>
    <name evidence="6" type="ORF">BV61_00495</name>
</gene>
<dbReference type="Gene3D" id="3.40.50.10230">
    <property type="entry name" value="Cobalamin biosynthesis CobH/CbiC, precorrin-8X methylmutase"/>
    <property type="match status" value="1"/>
</dbReference>
<dbReference type="SUPFAM" id="SSF63965">
    <property type="entry name" value="Precorrin-8X methylmutase CbiC/CobH"/>
    <property type="match status" value="1"/>
</dbReference>
<accession>A0A1T1D3Q9</accession>
<comment type="caution">
    <text evidence="6">The sequence shown here is derived from an EMBL/GenBank/DDBJ whole genome shotgun (WGS) entry which is preliminary data.</text>
</comment>
<evidence type="ECO:0000256" key="3">
    <source>
        <dbReference type="ARBA" id="ARBA00022573"/>
    </source>
</evidence>
<organism evidence="6 7">
    <name type="scientific">Candidatus Synechococcus spongiarum LMB bulk15M</name>
    <dbReference type="NCBI Taxonomy" id="1943582"/>
    <lineage>
        <taxon>Bacteria</taxon>
        <taxon>Bacillati</taxon>
        <taxon>Cyanobacteriota</taxon>
        <taxon>Cyanophyceae</taxon>
        <taxon>Synechococcales</taxon>
        <taxon>Synechococcaceae</taxon>
        <taxon>Synechococcus</taxon>
    </lineage>
</organism>
<name>A0A1T1D3Q9_9SYNE</name>